<dbReference type="InterPro" id="IPR001667">
    <property type="entry name" value="DDH_dom"/>
</dbReference>
<dbReference type="Proteomes" id="UP000009273">
    <property type="component" value="Segment"/>
</dbReference>
<dbReference type="InterPro" id="IPR051319">
    <property type="entry name" value="Oligoribo/pAp-PDE_c-di-AMP_PDE"/>
</dbReference>
<protein>
    <submittedName>
        <fullName evidence="3">Gp260</fullName>
    </submittedName>
</protein>
<evidence type="ECO:0000259" key="2">
    <source>
        <dbReference type="Pfam" id="PF02272"/>
    </source>
</evidence>
<dbReference type="RefSeq" id="YP_009015563.1">
    <property type="nucleotide sequence ID" value="NC_023719.1"/>
</dbReference>
<dbReference type="EMBL" id="JN638751">
    <property type="protein sequence ID" value="AEO93519.1"/>
    <property type="molecule type" value="Genomic_DNA"/>
</dbReference>
<dbReference type="InterPro" id="IPR038763">
    <property type="entry name" value="DHH_sf"/>
</dbReference>
<evidence type="ECO:0000313" key="4">
    <source>
        <dbReference type="Proteomes" id="UP000009273"/>
    </source>
</evidence>
<evidence type="ECO:0000259" key="1">
    <source>
        <dbReference type="Pfam" id="PF01368"/>
    </source>
</evidence>
<feature type="domain" description="DHHA1" evidence="2">
    <location>
        <begin position="225"/>
        <end position="298"/>
    </location>
</feature>
<dbReference type="InterPro" id="IPR003156">
    <property type="entry name" value="DHHA1_dom"/>
</dbReference>
<dbReference type="Gene3D" id="3.10.310.30">
    <property type="match status" value="1"/>
</dbReference>
<dbReference type="SUPFAM" id="SSF64182">
    <property type="entry name" value="DHH phosphoesterases"/>
    <property type="match status" value="1"/>
</dbReference>
<name>G3MA01_9CAUD</name>
<dbReference type="GeneID" id="18563475"/>
<sequence length="323" mass="36001">MSQIDKFVNKVLEKEINDIAIVMHNKPDGDSLGSSVALEESLLRLGKKVDLIIHNKIPKKYKSIVGKNRVNRKILPSFGKHYDLLIMVDFSDPTRTVNNVENLSNFIVVLDHHIANLPYGDLYICEDCSATGMLVYKIIEKIDKITPTIATAIYLSIIADTNNFRNQNTTSETLALSSKLLSFGANIEVVNSIMDDKSLAYMKLIGLTFKDIEYDANYKITYLVITRDKIKASGATGEEVSSLIDQIRWVKDSDITFLFIEGISNVRISARSNKTPVNDILKNFGGGGHRNAAGCAINGAFIHTVVYDVLKYSKGYIDNVKKK</sequence>
<feature type="domain" description="DDH" evidence="1">
    <location>
        <begin position="19"/>
        <end position="157"/>
    </location>
</feature>
<dbReference type="PANTHER" id="PTHR47618">
    <property type="entry name" value="BIFUNCTIONAL OLIGORIBONUCLEASE AND PAP PHOSPHATASE NRNA"/>
    <property type="match status" value="1"/>
</dbReference>
<dbReference type="GO" id="GO:0003676">
    <property type="term" value="F:nucleic acid binding"/>
    <property type="evidence" value="ECO:0007669"/>
    <property type="project" value="InterPro"/>
</dbReference>
<keyword evidence="4" id="KW-1185">Reference proteome</keyword>
<reference evidence="3 4" key="1">
    <citation type="submission" date="2011-09" db="EMBL/GenBank/DDBJ databases">
        <authorList>
            <person name="Pope W.H."/>
            <person name="Pedulla M.L."/>
            <person name="Ford M.E."/>
            <person name="Peebles C.L."/>
            <person name="Hatfull G.H."/>
            <person name="Hendrix R.W."/>
        </authorList>
    </citation>
    <scope>NUCLEOTIDE SEQUENCE [LARGE SCALE GENOMIC DNA]</scope>
    <source>
        <strain evidence="3">G</strain>
    </source>
</reference>
<proteinExistence type="predicted"/>
<dbReference type="PANTHER" id="PTHR47618:SF1">
    <property type="entry name" value="BIFUNCTIONAL OLIGORIBONUCLEASE AND PAP PHOSPHATASE NRNA"/>
    <property type="match status" value="1"/>
</dbReference>
<dbReference type="Pfam" id="PF02272">
    <property type="entry name" value="DHHA1"/>
    <property type="match status" value="1"/>
</dbReference>
<dbReference type="KEGG" id="vg:18563475"/>
<accession>G3MA01</accession>
<organism evidence="3 4">
    <name type="scientific">Bacillus phage G</name>
    <dbReference type="NCBI Taxonomy" id="2884420"/>
    <lineage>
        <taxon>Viruses</taxon>
        <taxon>Duplodnaviria</taxon>
        <taxon>Heunggongvirae</taxon>
        <taxon>Uroviricota</taxon>
        <taxon>Caudoviricetes</taxon>
        <taxon>Donellivirus</taxon>
        <taxon>Donellivirus gee</taxon>
    </lineage>
</organism>
<evidence type="ECO:0000313" key="3">
    <source>
        <dbReference type="EMBL" id="AEO93519.1"/>
    </source>
</evidence>
<dbReference type="Gene3D" id="3.90.1640.10">
    <property type="entry name" value="inorganic pyrophosphatase (n-terminal core)"/>
    <property type="match status" value="1"/>
</dbReference>
<gene>
    <name evidence="3" type="primary">260</name>
    <name evidence="3" type="ORF">G_260</name>
</gene>
<dbReference type="Pfam" id="PF01368">
    <property type="entry name" value="DHH"/>
    <property type="match status" value="1"/>
</dbReference>